<dbReference type="InterPro" id="IPR002734">
    <property type="entry name" value="RibDG_C"/>
</dbReference>
<feature type="domain" description="Bacterial bifunctional deaminase-reductase C-terminal" evidence="1">
    <location>
        <begin position="2"/>
        <end position="172"/>
    </location>
</feature>
<comment type="caution">
    <text evidence="2">The sequence shown here is derived from an EMBL/GenBank/DDBJ whole genome shotgun (WGS) entry which is preliminary data.</text>
</comment>
<dbReference type="SUPFAM" id="SSF53597">
    <property type="entry name" value="Dihydrofolate reductase-like"/>
    <property type="match status" value="1"/>
</dbReference>
<dbReference type="Pfam" id="PF01872">
    <property type="entry name" value="RibD_C"/>
    <property type="match status" value="1"/>
</dbReference>
<dbReference type="InterPro" id="IPR050765">
    <property type="entry name" value="Riboflavin_Biosynth_HTPR"/>
</dbReference>
<proteinExistence type="predicted"/>
<dbReference type="RefSeq" id="WP_204067935.1">
    <property type="nucleotide sequence ID" value="NZ_BOOJ01000057.1"/>
</dbReference>
<evidence type="ECO:0000259" key="1">
    <source>
        <dbReference type="Pfam" id="PF01872"/>
    </source>
</evidence>
<evidence type="ECO:0000313" key="3">
    <source>
        <dbReference type="Proteomes" id="UP000619788"/>
    </source>
</evidence>
<dbReference type="PANTHER" id="PTHR38011">
    <property type="entry name" value="DIHYDROFOLATE REDUCTASE FAMILY PROTEIN (AFU_ORTHOLOGUE AFUA_8G06820)"/>
    <property type="match status" value="1"/>
</dbReference>
<keyword evidence="3" id="KW-1185">Reference proteome</keyword>
<evidence type="ECO:0000313" key="2">
    <source>
        <dbReference type="EMBL" id="GIH95862.1"/>
    </source>
</evidence>
<dbReference type="EMBL" id="BOOJ01000057">
    <property type="protein sequence ID" value="GIH95862.1"/>
    <property type="molecule type" value="Genomic_DNA"/>
</dbReference>
<dbReference type="InterPro" id="IPR024072">
    <property type="entry name" value="DHFR-like_dom_sf"/>
</dbReference>
<sequence>MRKIIASTFATLDGFIDDPHLWALSYSDAESQKYSLDLLLGSDILLLGRVTFEGMAQAWPSMSGDPYSDKVNAMTKYAVSSTLQETDWNNSSVIHGDDLLAEVNRLKQQPGGDIMIWGCGRLTDTLAEHGLLDEYKIWIYPVVKGGGQPLFREGTEATMELVDNKTFESGTVLLTYRPVKTSPAPASAG</sequence>
<gene>
    <name evidence="2" type="ORF">Psi01_64920</name>
</gene>
<dbReference type="Proteomes" id="UP000619788">
    <property type="component" value="Unassembled WGS sequence"/>
</dbReference>
<dbReference type="GO" id="GO:0009231">
    <property type="term" value="P:riboflavin biosynthetic process"/>
    <property type="evidence" value="ECO:0007669"/>
    <property type="project" value="InterPro"/>
</dbReference>
<protein>
    <submittedName>
        <fullName evidence="2">Pyrimidine reductase</fullName>
    </submittedName>
</protein>
<reference evidence="2 3" key="1">
    <citation type="submission" date="2021-01" db="EMBL/GenBank/DDBJ databases">
        <title>Whole genome shotgun sequence of Planobispora siamensis NBRC 107568.</title>
        <authorList>
            <person name="Komaki H."/>
            <person name="Tamura T."/>
        </authorList>
    </citation>
    <scope>NUCLEOTIDE SEQUENCE [LARGE SCALE GENOMIC DNA]</scope>
    <source>
        <strain evidence="2 3">NBRC 107568</strain>
    </source>
</reference>
<accession>A0A8J3SN42</accession>
<dbReference type="PANTHER" id="PTHR38011:SF11">
    <property type="entry name" value="2,5-DIAMINO-6-RIBOSYLAMINO-4(3H)-PYRIMIDINONE 5'-PHOSPHATE REDUCTASE"/>
    <property type="match status" value="1"/>
</dbReference>
<dbReference type="Gene3D" id="3.40.430.10">
    <property type="entry name" value="Dihydrofolate Reductase, subunit A"/>
    <property type="match status" value="1"/>
</dbReference>
<name>A0A8J3SN42_9ACTN</name>
<dbReference type="GO" id="GO:0008703">
    <property type="term" value="F:5-amino-6-(5-phosphoribosylamino)uracil reductase activity"/>
    <property type="evidence" value="ECO:0007669"/>
    <property type="project" value="InterPro"/>
</dbReference>
<dbReference type="AlphaFoldDB" id="A0A8J3SN42"/>
<organism evidence="2 3">
    <name type="scientific">Planobispora siamensis</name>
    <dbReference type="NCBI Taxonomy" id="936338"/>
    <lineage>
        <taxon>Bacteria</taxon>
        <taxon>Bacillati</taxon>
        <taxon>Actinomycetota</taxon>
        <taxon>Actinomycetes</taxon>
        <taxon>Streptosporangiales</taxon>
        <taxon>Streptosporangiaceae</taxon>
        <taxon>Planobispora</taxon>
    </lineage>
</organism>